<dbReference type="Pfam" id="PF13089">
    <property type="entry name" value="PP_kinase_N"/>
    <property type="match status" value="1"/>
</dbReference>
<evidence type="ECO:0000313" key="12">
    <source>
        <dbReference type="EMBL" id="MCQ5341557.1"/>
    </source>
</evidence>
<dbReference type="CDD" id="cd09168">
    <property type="entry name" value="PLDc_PaPPK1_C2_like"/>
    <property type="match status" value="1"/>
</dbReference>
<evidence type="ECO:0000313" key="13">
    <source>
        <dbReference type="Proteomes" id="UP001206692"/>
    </source>
</evidence>
<name>A0ABT1SNX8_9FIRM</name>
<dbReference type="NCBIfam" id="NF003918">
    <property type="entry name" value="PRK05443.1-2"/>
    <property type="match status" value="1"/>
</dbReference>
<comment type="caution">
    <text evidence="12">The sequence shown here is derived from an EMBL/GenBank/DDBJ whole genome shotgun (WGS) entry which is preliminary data.</text>
</comment>
<dbReference type="InterPro" id="IPR036832">
    <property type="entry name" value="PPK_N_dom_sf"/>
</dbReference>
<evidence type="ECO:0000259" key="11">
    <source>
        <dbReference type="Pfam" id="PF17941"/>
    </source>
</evidence>
<sequence length="722" mass="81762">MPDFTDAQYYLNRECTWIKFNERVLREAIVPSNPLLEQLQFIAIASSNLDEFFMIRVAGVKHLVESGVKHIDIAGMTPPEQFDAIQSMVHELVADQYRYYDGIQQKLQDHGIHFIGVDDLNEDQHMWLDEFFGREIYPVVTPMAVDSSHPFPFLSSLNLDLAVLLRRKHGDPSVKTAILPVPSSVIDRIIEVPQSVSPVGEQAEGHQFLFLEDIIAAYADRFFLGCDILEVAPFRITRDADLAIDDDVEDLLVEVEKSLKKRRKGAAVRLELAASSSRMIRELLRDELQLEERDIYYIPGPLDCKVFFSFVGIEGFDELRYPPVKPQPSSELAAMGSTDIWSAIAERDIMVHHPYETFETVEYFIHQAAIDPDVLAIKQTLYRVSSQSPIIAALAQAAENGKQVTVLMEVKARFDEENNILMARKLEKAGCHVIYGIMGLKTHSKITLVVRREEDGIRRYVHLATGNYNGKTARIYTDVGILTSNTLIGVDASAFFNLLSGYSDPPEWNKLAVAPLNLRETIYQEIDQEIAWAKAGKKALIVAKMNSLLDKEVIAKLYGASAAGVKIRLIVRGICVLRPGLPGISDNIEVHSIVGRFLEHSRLFYFYNGGSEDVFISSADWMPRNLNERVELMTPVEFAPHKEQIKHILKLYFDDNVKAYAMNQDGSYRYLADERTGKAVNAQDTCQREAEKLPAHRKRKVRQLRNIVLRPRPTDPTEQGDD</sequence>
<evidence type="ECO:0000256" key="6">
    <source>
        <dbReference type="HAMAP-Rule" id="MF_00347"/>
    </source>
</evidence>
<keyword evidence="13" id="KW-1185">Reference proteome</keyword>
<dbReference type="Gene3D" id="1.20.58.310">
    <property type="entry name" value="Polyphosphate kinase N-terminal domain"/>
    <property type="match status" value="1"/>
</dbReference>
<dbReference type="NCBIfam" id="NF003917">
    <property type="entry name" value="PRK05443.1-1"/>
    <property type="match status" value="1"/>
</dbReference>
<dbReference type="InterPro" id="IPR003414">
    <property type="entry name" value="PP_kinase"/>
</dbReference>
<dbReference type="SUPFAM" id="SSF143724">
    <property type="entry name" value="PHP14-like"/>
    <property type="match status" value="1"/>
</dbReference>
<dbReference type="PANTHER" id="PTHR30218:SF0">
    <property type="entry name" value="POLYPHOSPHATE KINASE"/>
    <property type="match status" value="1"/>
</dbReference>
<keyword evidence="1 6" id="KW-0597">Phosphoprotein</keyword>
<dbReference type="Proteomes" id="UP001206692">
    <property type="component" value="Unassembled WGS sequence"/>
</dbReference>
<protein>
    <recommendedName>
        <fullName evidence="6 7">Polyphosphate kinase</fullName>
        <ecNumber evidence="6 7">2.7.4.1</ecNumber>
    </recommendedName>
    <alternativeName>
        <fullName evidence="6">ATP-polyphosphate phosphotransferase</fullName>
    </alternativeName>
    <alternativeName>
        <fullName evidence="6">Polyphosphoric acid kinase</fullName>
    </alternativeName>
</protein>
<feature type="binding site" evidence="6">
    <location>
        <position position="413"/>
    </location>
    <ligand>
        <name>Mg(2+)</name>
        <dbReference type="ChEBI" id="CHEBI:18420"/>
    </ligand>
</feature>
<comment type="catalytic activity">
    <reaction evidence="6 7">
        <text>[phosphate](n) + ATP = [phosphate](n+1) + ADP</text>
        <dbReference type="Rhea" id="RHEA:19573"/>
        <dbReference type="Rhea" id="RHEA-COMP:9859"/>
        <dbReference type="Rhea" id="RHEA-COMP:14280"/>
        <dbReference type="ChEBI" id="CHEBI:16838"/>
        <dbReference type="ChEBI" id="CHEBI:30616"/>
        <dbReference type="ChEBI" id="CHEBI:456216"/>
        <dbReference type="EC" id="2.7.4.1"/>
    </reaction>
</comment>
<dbReference type="InterPro" id="IPR041108">
    <property type="entry name" value="PP_kinase_C_1"/>
</dbReference>
<feature type="binding site" evidence="6">
    <location>
        <position position="572"/>
    </location>
    <ligand>
        <name>ATP</name>
        <dbReference type="ChEBI" id="CHEBI:30616"/>
    </ligand>
</feature>
<evidence type="ECO:0000256" key="1">
    <source>
        <dbReference type="ARBA" id="ARBA00022553"/>
    </source>
</evidence>
<dbReference type="Pfam" id="PF13090">
    <property type="entry name" value="PP_kinase_C"/>
    <property type="match status" value="1"/>
</dbReference>
<dbReference type="EMBL" id="JANGEW010000001">
    <property type="protein sequence ID" value="MCQ5341557.1"/>
    <property type="molecule type" value="Genomic_DNA"/>
</dbReference>
<feature type="binding site" evidence="6">
    <location>
        <position position="383"/>
    </location>
    <ligand>
        <name>Mg(2+)</name>
        <dbReference type="ChEBI" id="CHEBI:18420"/>
    </ligand>
</feature>
<keyword evidence="6" id="KW-0479">Metal-binding</keyword>
<accession>A0ABT1SNX8</accession>
<comment type="similarity">
    <text evidence="6 7">Belongs to the polyphosphate kinase 1 (PPK1) family.</text>
</comment>
<dbReference type="NCBIfam" id="TIGR03705">
    <property type="entry name" value="poly_P_kin"/>
    <property type="match status" value="1"/>
</dbReference>
<feature type="domain" description="Polyphosphate kinase C-terminal" evidence="11">
    <location>
        <begin position="340"/>
        <end position="504"/>
    </location>
</feature>
<dbReference type="Gene3D" id="3.30.870.10">
    <property type="entry name" value="Endonuclease Chain A"/>
    <property type="match status" value="2"/>
</dbReference>
<dbReference type="PIRSF" id="PIRSF015589">
    <property type="entry name" value="PP_kinase"/>
    <property type="match status" value="1"/>
</dbReference>
<dbReference type="Pfam" id="PF02503">
    <property type="entry name" value="PP_kinase"/>
    <property type="match status" value="1"/>
</dbReference>
<dbReference type="InterPro" id="IPR024953">
    <property type="entry name" value="PP_kinase_middle"/>
</dbReference>
<evidence type="ECO:0000259" key="9">
    <source>
        <dbReference type="Pfam" id="PF13089"/>
    </source>
</evidence>
<evidence type="ECO:0000259" key="8">
    <source>
        <dbReference type="Pfam" id="PF02503"/>
    </source>
</evidence>
<evidence type="ECO:0000259" key="10">
    <source>
        <dbReference type="Pfam" id="PF13090"/>
    </source>
</evidence>
<proteinExistence type="inferred from homology"/>
<feature type="domain" description="Polyphosphate kinase C-terminal" evidence="10">
    <location>
        <begin position="511"/>
        <end position="683"/>
    </location>
</feature>
<keyword evidence="2 6" id="KW-0808">Transferase</keyword>
<dbReference type="RefSeq" id="WP_062412839.1">
    <property type="nucleotide sequence ID" value="NZ_JAJCIO010000001.1"/>
</dbReference>
<evidence type="ECO:0000256" key="3">
    <source>
        <dbReference type="ARBA" id="ARBA00022741"/>
    </source>
</evidence>
<evidence type="ECO:0000256" key="2">
    <source>
        <dbReference type="ARBA" id="ARBA00022679"/>
    </source>
</evidence>
<reference evidence="12 13" key="1">
    <citation type="submission" date="2022-06" db="EMBL/GenBank/DDBJ databases">
        <title>Isolation of gut microbiota from human fecal samples.</title>
        <authorList>
            <person name="Pamer E.G."/>
            <person name="Barat B."/>
            <person name="Waligurski E."/>
            <person name="Medina S."/>
            <person name="Paddock L."/>
            <person name="Mostad J."/>
        </authorList>
    </citation>
    <scope>NUCLEOTIDE SEQUENCE [LARGE SCALE GENOMIC DNA]</scope>
    <source>
        <strain evidence="12 13">DFI.1.1</strain>
    </source>
</reference>
<feature type="binding site" evidence="6">
    <location>
        <position position="600"/>
    </location>
    <ligand>
        <name>ATP</name>
        <dbReference type="ChEBI" id="CHEBI:30616"/>
    </ligand>
</feature>
<dbReference type="SUPFAM" id="SSF56024">
    <property type="entry name" value="Phospholipase D/nuclease"/>
    <property type="match status" value="2"/>
</dbReference>
<comment type="PTM">
    <text evidence="6 7">An intermediate of this reaction is the autophosphorylated ppk in which a phosphate is covalently linked to a histidine residue through a N-P bond.</text>
</comment>
<evidence type="ECO:0000256" key="5">
    <source>
        <dbReference type="ARBA" id="ARBA00022840"/>
    </source>
</evidence>
<dbReference type="CDD" id="cd09165">
    <property type="entry name" value="PLDc_PaPPK1_C1_like"/>
    <property type="match status" value="1"/>
</dbReference>
<feature type="domain" description="Polyphosphate kinase middle" evidence="8">
    <location>
        <begin position="124"/>
        <end position="310"/>
    </location>
</feature>
<feature type="binding site" evidence="6">
    <location>
        <position position="476"/>
    </location>
    <ligand>
        <name>ATP</name>
        <dbReference type="ChEBI" id="CHEBI:30616"/>
    </ligand>
</feature>
<dbReference type="GO" id="GO:0008976">
    <property type="term" value="F:polyphosphate kinase activity"/>
    <property type="evidence" value="ECO:0007669"/>
    <property type="project" value="UniProtKB-EC"/>
</dbReference>
<dbReference type="InterPro" id="IPR025198">
    <property type="entry name" value="PPK_N_dom"/>
</dbReference>
<dbReference type="InterPro" id="IPR036830">
    <property type="entry name" value="PP_kinase_middle_dom_sf"/>
</dbReference>
<keyword evidence="4 6" id="KW-0418">Kinase</keyword>
<feature type="active site" description="Phosphohistidine intermediate" evidence="6">
    <location>
        <position position="443"/>
    </location>
</feature>
<gene>
    <name evidence="12" type="primary">ppk1</name>
    <name evidence="6" type="synonym">ppk</name>
    <name evidence="12" type="ORF">NE675_00700</name>
</gene>
<keyword evidence="6" id="KW-0460">Magnesium</keyword>
<organism evidence="12 13">
    <name type="scientific">Megasphaera massiliensis</name>
    <dbReference type="NCBI Taxonomy" id="1232428"/>
    <lineage>
        <taxon>Bacteria</taxon>
        <taxon>Bacillati</taxon>
        <taxon>Bacillota</taxon>
        <taxon>Negativicutes</taxon>
        <taxon>Veillonellales</taxon>
        <taxon>Veillonellaceae</taxon>
        <taxon>Megasphaera</taxon>
    </lineage>
</organism>
<dbReference type="InterPro" id="IPR025200">
    <property type="entry name" value="PPK_C_dom2"/>
</dbReference>
<dbReference type="PANTHER" id="PTHR30218">
    <property type="entry name" value="POLYPHOSPHATE KINASE"/>
    <property type="match status" value="1"/>
</dbReference>
<keyword evidence="3 6" id="KW-0547">Nucleotide-binding</keyword>
<evidence type="ECO:0000256" key="4">
    <source>
        <dbReference type="ARBA" id="ARBA00022777"/>
    </source>
</evidence>
<dbReference type="Gene3D" id="3.30.1840.10">
    <property type="entry name" value="Polyphosphate kinase middle domain"/>
    <property type="match status" value="1"/>
</dbReference>
<feature type="binding site" evidence="6">
    <location>
        <position position="48"/>
    </location>
    <ligand>
        <name>ATP</name>
        <dbReference type="ChEBI" id="CHEBI:30616"/>
    </ligand>
</feature>
<dbReference type="SUPFAM" id="SSF140356">
    <property type="entry name" value="PPK N-terminal domain-like"/>
    <property type="match status" value="1"/>
</dbReference>
<evidence type="ECO:0000256" key="7">
    <source>
        <dbReference type="RuleBase" id="RU003800"/>
    </source>
</evidence>
<feature type="domain" description="Polyphosphate kinase N-terminal" evidence="9">
    <location>
        <begin position="10"/>
        <end position="114"/>
    </location>
</feature>
<comment type="function">
    <text evidence="6 7">Catalyzes the reversible transfer of the terminal phosphate of ATP to form a long-chain polyphosphate (polyP).</text>
</comment>
<dbReference type="Pfam" id="PF17941">
    <property type="entry name" value="PP_kinase_C_1"/>
    <property type="match status" value="1"/>
</dbReference>
<keyword evidence="5 6" id="KW-0067">ATP-binding</keyword>
<dbReference type="EC" id="2.7.4.1" evidence="6 7"/>
<dbReference type="HAMAP" id="MF_00347">
    <property type="entry name" value="Polyphosphate_kinase"/>
    <property type="match status" value="1"/>
</dbReference>
<comment type="cofactor">
    <cofactor evidence="6">
        <name>Mg(2+)</name>
        <dbReference type="ChEBI" id="CHEBI:18420"/>
    </cofactor>
</comment>
<dbReference type="NCBIfam" id="NF003921">
    <property type="entry name" value="PRK05443.2-2"/>
    <property type="match status" value="1"/>
</dbReference>